<dbReference type="Pfam" id="PF00395">
    <property type="entry name" value="SLH"/>
    <property type="match status" value="3"/>
</dbReference>
<dbReference type="Proteomes" id="UP000187134">
    <property type="component" value="Unassembled WGS sequence"/>
</dbReference>
<organism evidence="4 5">
    <name type="scientific">Paenibacillus amylolyticus</name>
    <dbReference type="NCBI Taxonomy" id="1451"/>
    <lineage>
        <taxon>Bacteria</taxon>
        <taxon>Bacillati</taxon>
        <taxon>Bacillota</taxon>
        <taxon>Bacilli</taxon>
        <taxon>Bacillales</taxon>
        <taxon>Paenibacillaceae</taxon>
        <taxon>Paenibacillus</taxon>
    </lineage>
</organism>
<dbReference type="RefSeq" id="WP_076332565.1">
    <property type="nucleotide sequence ID" value="NZ_MRTJ01000006.1"/>
</dbReference>
<evidence type="ECO:0000256" key="2">
    <source>
        <dbReference type="SAM" id="MobiDB-lite"/>
    </source>
</evidence>
<evidence type="ECO:0000256" key="1">
    <source>
        <dbReference type="ARBA" id="ARBA00022729"/>
    </source>
</evidence>
<evidence type="ECO:0000259" key="3">
    <source>
        <dbReference type="PROSITE" id="PS51272"/>
    </source>
</evidence>
<dbReference type="InterPro" id="IPR051465">
    <property type="entry name" value="Cell_Envelope_Struct_Comp"/>
</dbReference>
<dbReference type="Pfam" id="PF13753">
    <property type="entry name" value="SWM_repeat"/>
    <property type="match status" value="4"/>
</dbReference>
<dbReference type="InterPro" id="IPR011801">
    <property type="entry name" value="Swm_rep_I_cyn"/>
</dbReference>
<dbReference type="EMBL" id="MRTJ01000006">
    <property type="protein sequence ID" value="OMF13021.1"/>
    <property type="molecule type" value="Genomic_DNA"/>
</dbReference>
<name>A0A1R1BT81_PAEAM</name>
<reference evidence="4 5" key="1">
    <citation type="submission" date="2016-11" db="EMBL/GenBank/DDBJ databases">
        <title>Paenibacillus species isolates.</title>
        <authorList>
            <person name="Beno S.M."/>
        </authorList>
    </citation>
    <scope>NUCLEOTIDE SEQUENCE [LARGE SCALE GENOMIC DNA]</scope>
    <source>
        <strain evidence="4 5">FSL H8-0246</strain>
    </source>
</reference>
<feature type="domain" description="SLH" evidence="3">
    <location>
        <begin position="1177"/>
        <end position="1236"/>
    </location>
</feature>
<feature type="compositionally biased region" description="Low complexity" evidence="2">
    <location>
        <begin position="792"/>
        <end position="805"/>
    </location>
</feature>
<feature type="domain" description="SLH" evidence="3">
    <location>
        <begin position="1048"/>
        <end position="1108"/>
    </location>
</feature>
<comment type="caution">
    <text evidence="4">The sequence shown here is derived from an EMBL/GenBank/DDBJ whole genome shotgun (WGS) entry which is preliminary data.</text>
</comment>
<sequence>MFVKKMARKGLASLMILMLVTQGILAGWVGVESAYAADELTGKGINTTSPAVNEQQASGSAPLTIDFIKPVKKIDTSTEEISVHRVQDDSIVTRVPVTNAAVTVVADDAAIDAYLGKRVEIQLPTALPGGSFYVRIGSQSFVYGDGQPVEGLNKEWTFRTAGVSTARLTAQSPLNAAANVSPSANIQLTYDRAMKVGAGKLQIYSGSTLLEEIDANSTRISFNTARTTVTIDPVNNWANNSTIYIAVPEGFLRDDLNNDTGAIQRTTWGFNVISDPTALTVSTLSPANGATGVSLTNEFTLTFNKDLDRNFASSATVKNANGGIVASTTLISTSNPRQLRIIPQTTLTSNTTYTIDIPANVFRDQTGNLFTGLNGATSWTFRTLTVDTTPPVLKTAKMYSNTIIRLTYDELLSSLDPFASSFTVTVNGENRNVSSSYVSGDSVYVVLDTGVAVGQVVRIAYAPGTGTRKIQDLSLNAAPAFGARDVENSLDSIMSKPREGTAYYNTISLYYPETVYINSSDAVRQFSVTADGSAVGISSMSTNNSSLVTLNLSRSIQNGEVVQVSYAPGTWPVKDSRGQALAGFNGFYVRNSIDTKPPEFKSAEVSGTTMWIRYNEPLSRTNKPLKSQYSVLVDGKAVFVNDSEIEDDMITLTLANTVASTQNVTFSYVPGTLRLTDLNNNPAGYVNLAPVKYTFGNGKILSATLQGDKVYINFRDVLQAQTALTASQFSVQLGGTTTNVLNASISGSIVTLNLSNSATAGQTGTVSYTPGAVPLRDALNNTIAAFGPLPLQQNGSSSTGNQTNSRPSWLTEQDSSSYGQALLVMSTDTAATASMMSRNNRSTRQFNVDGAKLLQAFQYATTSGKTTQPVVFEVPASESSAYVGFPLNTLAQVASSNRTGSIGVKYGDRLWMVPLSNLNVSAMSQAVGGNTTNTDTSYFYVQVETVPVSSSGTIDGMLAVAGAQKLGNVTDIYLSAFSGNTNQRVEQNIKSQLAMQLPVNTPTATSGFTYIDPTTLILANVPHTFASTTGGVVVKGQLNGNQTIVPVTHSVSYQDTSSHWAGAVIKELSSKWIIGATNGSYYGPNQKITRAEFAELVAKGLGLKGDQTAARRFRDIRGGDLTSAYIGAAAEAGIITGNTDGTFKPESEITREQMALMMVRAMSYGGKTVSLQSSATSTLSKFKDSNKIQSKDSVAKAVQEGIIQGMTARTFEPQGNATRAQAAVMLKRVLDKLEYL</sequence>
<dbReference type="InterPro" id="IPR028059">
    <property type="entry name" value="SWM_rpt"/>
</dbReference>
<dbReference type="NCBIfam" id="TIGR02059">
    <property type="entry name" value="swm_rep_I"/>
    <property type="match status" value="4"/>
</dbReference>
<accession>A0A1R1BT81</accession>
<dbReference type="PROSITE" id="PS51272">
    <property type="entry name" value="SLH"/>
    <property type="match status" value="3"/>
</dbReference>
<dbReference type="PANTHER" id="PTHR43308">
    <property type="entry name" value="OUTER MEMBRANE PROTEIN ALPHA-RELATED"/>
    <property type="match status" value="1"/>
</dbReference>
<feature type="region of interest" description="Disordered" evidence="2">
    <location>
        <begin position="790"/>
        <end position="812"/>
    </location>
</feature>
<dbReference type="InterPro" id="IPR001119">
    <property type="entry name" value="SLH_dom"/>
</dbReference>
<evidence type="ECO:0000313" key="4">
    <source>
        <dbReference type="EMBL" id="OMF13021.1"/>
    </source>
</evidence>
<dbReference type="InterPro" id="IPR014755">
    <property type="entry name" value="Cu-Rt/internalin_Ig-like"/>
</dbReference>
<dbReference type="InterPro" id="IPR032812">
    <property type="entry name" value="SbsA_Ig"/>
</dbReference>
<evidence type="ECO:0000313" key="5">
    <source>
        <dbReference type="Proteomes" id="UP000187134"/>
    </source>
</evidence>
<protein>
    <recommendedName>
        <fullName evidence="3">SLH domain-containing protein</fullName>
    </recommendedName>
</protein>
<gene>
    <name evidence="4" type="ORF">BK131_17435</name>
</gene>
<keyword evidence="1" id="KW-0732">Signal</keyword>
<dbReference type="PANTHER" id="PTHR43308:SF5">
    <property type="entry name" value="S-LAYER PROTEIN _ PEPTIDOGLYCAN ENDO-BETA-N-ACETYLGLUCOSAMINIDASE"/>
    <property type="match status" value="1"/>
</dbReference>
<dbReference type="AlphaFoldDB" id="A0A1R1BT81"/>
<proteinExistence type="predicted"/>
<feature type="domain" description="SLH" evidence="3">
    <location>
        <begin position="1109"/>
        <end position="1172"/>
    </location>
</feature>
<dbReference type="Pfam" id="PF13205">
    <property type="entry name" value="Big_5"/>
    <property type="match status" value="2"/>
</dbReference>
<dbReference type="Gene3D" id="2.60.40.1220">
    <property type="match status" value="1"/>
</dbReference>
<dbReference type="OrthoDB" id="2675126at2"/>